<reference evidence="1" key="1">
    <citation type="journal article" date="2021" name="Nat. Commun.">
        <title>Genetic determinants of endophytism in the Arabidopsis root mycobiome.</title>
        <authorList>
            <person name="Mesny F."/>
            <person name="Miyauchi S."/>
            <person name="Thiergart T."/>
            <person name="Pickel B."/>
            <person name="Atanasova L."/>
            <person name="Karlsson M."/>
            <person name="Huettel B."/>
            <person name="Barry K.W."/>
            <person name="Haridas S."/>
            <person name="Chen C."/>
            <person name="Bauer D."/>
            <person name="Andreopoulos W."/>
            <person name="Pangilinan J."/>
            <person name="LaButti K."/>
            <person name="Riley R."/>
            <person name="Lipzen A."/>
            <person name="Clum A."/>
            <person name="Drula E."/>
            <person name="Henrissat B."/>
            <person name="Kohler A."/>
            <person name="Grigoriev I.V."/>
            <person name="Martin F.M."/>
            <person name="Hacquard S."/>
        </authorList>
    </citation>
    <scope>NUCLEOTIDE SEQUENCE</scope>
    <source>
        <strain evidence="1">MPI-CAGE-CH-0235</strain>
    </source>
</reference>
<dbReference type="Pfam" id="PF05141">
    <property type="entry name" value="DIT1_PvcA"/>
    <property type="match status" value="1"/>
</dbReference>
<dbReference type="EMBL" id="JAGPNK010000013">
    <property type="protein sequence ID" value="KAH7309635.1"/>
    <property type="molecule type" value="Genomic_DNA"/>
</dbReference>
<sequence>MQIFKDFSLQQHGNDVFLGKRMFAMLVRRHVAANREIPMVLPAFPSKSLNTRDKVLGPMPDLGEQLSLDRLNDLCRHIGHIYKPGAHIVIATDGACYNDLIGITDEDLFEYGRILRKMAADKGYHCIQFARIMNLLGLHSDENITKQHFVNLLDASRKALIVRFGRKDFDVSDCIKNDPDYKMTYGGYAKFLKKDLALSPVAEKATSTKKFKAMIHEIAKAMIVRGVAFSAMLKEKFPEHIRLSIHPSTGLTKISMPLIPQPDSVSMTPWHCAVAVDVKGNFKTAHAEDLREDYDVAYKDGRPYCFRERSSLYNWDAKVEFDYLYGRGLLVRNAGGPEQTSDSLSAGDRDKMATLLTLQGKVVMEGF</sequence>
<dbReference type="PANTHER" id="PTHR37285:SF5">
    <property type="entry name" value="SPORE WALL MATURATION PROTEIN DIT1"/>
    <property type="match status" value="1"/>
</dbReference>
<keyword evidence="2" id="KW-1185">Reference proteome</keyword>
<dbReference type="Proteomes" id="UP000813444">
    <property type="component" value="Unassembled WGS sequence"/>
</dbReference>
<accession>A0A8K0SH00</accession>
<dbReference type="OrthoDB" id="429813at2759"/>
<evidence type="ECO:0000313" key="1">
    <source>
        <dbReference type="EMBL" id="KAH7309635.1"/>
    </source>
</evidence>
<evidence type="ECO:0000313" key="2">
    <source>
        <dbReference type="Proteomes" id="UP000813444"/>
    </source>
</evidence>
<proteinExistence type="predicted"/>
<dbReference type="InterPro" id="IPR007817">
    <property type="entry name" value="Isocyanide_synthase_DIT1"/>
</dbReference>
<protein>
    <submittedName>
        <fullName evidence="1">Pyoverdine/dityrosine biosynthesis protein-domain-containing protein</fullName>
    </submittedName>
</protein>
<dbReference type="PANTHER" id="PTHR37285">
    <property type="entry name" value="SPORE WALL MATURATION PROTEIN DIT1"/>
    <property type="match status" value="1"/>
</dbReference>
<dbReference type="AlphaFoldDB" id="A0A8K0SH00"/>
<comment type="caution">
    <text evidence="1">The sequence shown here is derived from an EMBL/GenBank/DDBJ whole genome shotgun (WGS) entry which is preliminary data.</text>
</comment>
<name>A0A8K0SH00_9HYPO</name>
<gene>
    <name evidence="1" type="ORF">B0I35DRAFT_470737</name>
</gene>
<organism evidence="1 2">
    <name type="scientific">Stachybotrys elegans</name>
    <dbReference type="NCBI Taxonomy" id="80388"/>
    <lineage>
        <taxon>Eukaryota</taxon>
        <taxon>Fungi</taxon>
        <taxon>Dikarya</taxon>
        <taxon>Ascomycota</taxon>
        <taxon>Pezizomycotina</taxon>
        <taxon>Sordariomycetes</taxon>
        <taxon>Hypocreomycetidae</taxon>
        <taxon>Hypocreales</taxon>
        <taxon>Stachybotryaceae</taxon>
        <taxon>Stachybotrys</taxon>
    </lineage>
</organism>